<sequence>MDDKKKVLIVDDEELAQDFLRFFLSKKYDVYSVGSVNSFYNIINTVRFDLILMDVSLKDSKDGIQLTKELKSSSIYKNVPIFVLTAFNTTAEKRNAEAAGADKFLSKPVDQKLLMRYIDEALNNNL</sequence>
<dbReference type="SUPFAM" id="SSF52172">
    <property type="entry name" value="CheY-like"/>
    <property type="match status" value="1"/>
</dbReference>
<dbReference type="RefSeq" id="WP_321534970.1">
    <property type="nucleotide sequence ID" value="NZ_JARGDL010000003.1"/>
</dbReference>
<evidence type="ECO:0000313" key="4">
    <source>
        <dbReference type="EMBL" id="MDF1611203.1"/>
    </source>
</evidence>
<dbReference type="GO" id="GO:0000160">
    <property type="term" value="P:phosphorelay signal transduction system"/>
    <property type="evidence" value="ECO:0007669"/>
    <property type="project" value="InterPro"/>
</dbReference>
<name>A0AAE3TBE2_9BACT</name>
<dbReference type="PANTHER" id="PTHR44591:SF23">
    <property type="entry name" value="CHEY SUBFAMILY"/>
    <property type="match status" value="1"/>
</dbReference>
<dbReference type="Pfam" id="PF00072">
    <property type="entry name" value="Response_reg"/>
    <property type="match status" value="1"/>
</dbReference>
<dbReference type="PANTHER" id="PTHR44591">
    <property type="entry name" value="STRESS RESPONSE REGULATOR PROTEIN 1"/>
    <property type="match status" value="1"/>
</dbReference>
<dbReference type="EMBL" id="JARGDL010000003">
    <property type="protein sequence ID" value="MDF1611203.1"/>
    <property type="molecule type" value="Genomic_DNA"/>
</dbReference>
<keyword evidence="5" id="KW-1185">Reference proteome</keyword>
<dbReference type="CDD" id="cd17546">
    <property type="entry name" value="REC_hyHK_CKI1_RcsC-like"/>
    <property type="match status" value="1"/>
</dbReference>
<protein>
    <submittedName>
        <fullName evidence="4">Response regulator</fullName>
    </submittedName>
</protein>
<keyword evidence="1 2" id="KW-0597">Phosphoprotein</keyword>
<gene>
    <name evidence="4" type="ORF">P0M35_03510</name>
</gene>
<evidence type="ECO:0000256" key="1">
    <source>
        <dbReference type="ARBA" id="ARBA00022553"/>
    </source>
</evidence>
<evidence type="ECO:0000256" key="2">
    <source>
        <dbReference type="PROSITE-ProRule" id="PRU00169"/>
    </source>
</evidence>
<dbReference type="InterPro" id="IPR050595">
    <property type="entry name" value="Bact_response_regulator"/>
</dbReference>
<evidence type="ECO:0000259" key="3">
    <source>
        <dbReference type="PROSITE" id="PS50110"/>
    </source>
</evidence>
<dbReference type="PROSITE" id="PS50110">
    <property type="entry name" value="RESPONSE_REGULATORY"/>
    <property type="match status" value="1"/>
</dbReference>
<reference evidence="4" key="1">
    <citation type="submission" date="2023-03" db="EMBL/GenBank/DDBJ databases">
        <title>Stygiobacter electus gen. nov., sp. nov., facultatively anaerobic thermotolerant bacterium of the class Ignavibacteria from a well of Yessentuki mineral water deposit.</title>
        <authorList>
            <person name="Podosokorskaya O.A."/>
            <person name="Elcheninov A.G."/>
            <person name="Petrova N.F."/>
            <person name="Zavarzina D.G."/>
            <person name="Kublanov I.V."/>
            <person name="Merkel A.Y."/>
        </authorList>
    </citation>
    <scope>NUCLEOTIDE SEQUENCE</scope>
    <source>
        <strain evidence="4">09-Me</strain>
    </source>
</reference>
<feature type="domain" description="Response regulatory" evidence="3">
    <location>
        <begin position="6"/>
        <end position="122"/>
    </location>
</feature>
<dbReference type="InterPro" id="IPR001789">
    <property type="entry name" value="Sig_transdc_resp-reg_receiver"/>
</dbReference>
<dbReference type="InterPro" id="IPR011006">
    <property type="entry name" value="CheY-like_superfamily"/>
</dbReference>
<proteinExistence type="predicted"/>
<comment type="caution">
    <text evidence="4">The sequence shown here is derived from an EMBL/GenBank/DDBJ whole genome shotgun (WGS) entry which is preliminary data.</text>
</comment>
<dbReference type="SMART" id="SM00448">
    <property type="entry name" value="REC"/>
    <property type="match status" value="1"/>
</dbReference>
<accession>A0AAE3TBE2</accession>
<evidence type="ECO:0000313" key="5">
    <source>
        <dbReference type="Proteomes" id="UP001221302"/>
    </source>
</evidence>
<dbReference type="Gene3D" id="3.40.50.2300">
    <property type="match status" value="1"/>
</dbReference>
<organism evidence="4 5">
    <name type="scientific">Stygiobacter electus</name>
    <dbReference type="NCBI Taxonomy" id="3032292"/>
    <lineage>
        <taxon>Bacteria</taxon>
        <taxon>Pseudomonadati</taxon>
        <taxon>Ignavibacteriota</taxon>
        <taxon>Ignavibacteria</taxon>
        <taxon>Ignavibacteriales</taxon>
        <taxon>Melioribacteraceae</taxon>
        <taxon>Stygiobacter</taxon>
    </lineage>
</organism>
<feature type="modified residue" description="4-aspartylphosphate" evidence="2">
    <location>
        <position position="54"/>
    </location>
</feature>
<dbReference type="AlphaFoldDB" id="A0AAE3TBE2"/>
<dbReference type="Proteomes" id="UP001221302">
    <property type="component" value="Unassembled WGS sequence"/>
</dbReference>